<dbReference type="FunFam" id="3.40.640.10:FF:000009">
    <property type="entry name" value="Cystathionine gamma-synthase homolog"/>
    <property type="match status" value="1"/>
</dbReference>
<evidence type="ECO:0000313" key="7">
    <source>
        <dbReference type="Proteomes" id="UP000230119"/>
    </source>
</evidence>
<dbReference type="GO" id="GO:0030170">
    <property type="term" value="F:pyridoxal phosphate binding"/>
    <property type="evidence" value="ECO:0007669"/>
    <property type="project" value="InterPro"/>
</dbReference>
<dbReference type="CDD" id="cd00614">
    <property type="entry name" value="CGS_like"/>
    <property type="match status" value="1"/>
</dbReference>
<comment type="cofactor">
    <cofactor evidence="1 5">
        <name>pyridoxal 5'-phosphate</name>
        <dbReference type="ChEBI" id="CHEBI:597326"/>
    </cofactor>
</comment>
<dbReference type="FunFam" id="3.90.1150.10:FF:000008">
    <property type="entry name" value="Cystathionine gamma-synthase"/>
    <property type="match status" value="1"/>
</dbReference>
<dbReference type="EMBL" id="PEVA01000148">
    <property type="protein sequence ID" value="PIV08289.1"/>
    <property type="molecule type" value="Genomic_DNA"/>
</dbReference>
<feature type="modified residue" description="N6-(pyridoxal phosphate)lysine" evidence="4">
    <location>
        <position position="196"/>
    </location>
</feature>
<comment type="caution">
    <text evidence="6">The sequence shown here is derived from an EMBL/GenBank/DDBJ whole genome shotgun (WGS) entry which is preliminary data.</text>
</comment>
<proteinExistence type="inferred from homology"/>
<dbReference type="PIRSF" id="PIRSF001434">
    <property type="entry name" value="CGS"/>
    <property type="match status" value="1"/>
</dbReference>
<dbReference type="InterPro" id="IPR015424">
    <property type="entry name" value="PyrdxlP-dep_Trfase"/>
</dbReference>
<protein>
    <submittedName>
        <fullName evidence="6">Cystathionine gamma-synthase</fullName>
    </submittedName>
</protein>
<keyword evidence="3 4" id="KW-0663">Pyridoxal phosphate</keyword>
<sequence>MKINGPSTKLLHTYYQPNKETGDIIPPIHISTTFKFGNEGKFDYSRSGNPTRLILENTLAALDEVKYGLAFSSGSAVLATVVASLTPEEEILFSTDAYGGTYRYIVNVAGKQGVKYHISDLTNLKNVEDLLKANKIKYVWLETPTNPLLKVTDIAAIEHLSHAYKAYVIVDNTFASPVIQKPATLGTDVVVYSTTKYINGHSDVVGGALVTNNEELFTRFKFLQNAIGAMLSPFDSWLTLRGLRTLELRMERHVENAEAIAEYLSKHSKIAKVYYPGLFTGPMKKIVNKQMKNGGAMMSIEVKEKYDVKKFINALKYFPLAESLGGVESLIDHPASMTHASIPKAERKKIGLSDGLLRVSVGIENKEDLLADLKQALDVC</sequence>
<dbReference type="PANTHER" id="PTHR11808:SF15">
    <property type="entry name" value="CYSTATHIONINE GAMMA-LYASE"/>
    <property type="match status" value="1"/>
</dbReference>
<evidence type="ECO:0000256" key="3">
    <source>
        <dbReference type="ARBA" id="ARBA00022898"/>
    </source>
</evidence>
<dbReference type="Pfam" id="PF01053">
    <property type="entry name" value="Cys_Met_Meta_PP"/>
    <property type="match status" value="1"/>
</dbReference>
<evidence type="ECO:0000256" key="1">
    <source>
        <dbReference type="ARBA" id="ARBA00001933"/>
    </source>
</evidence>
<dbReference type="SUPFAM" id="SSF53383">
    <property type="entry name" value="PLP-dependent transferases"/>
    <property type="match status" value="1"/>
</dbReference>
<reference evidence="7" key="1">
    <citation type="submission" date="2017-09" db="EMBL/GenBank/DDBJ databases">
        <title>Depth-based differentiation of microbial function through sediment-hosted aquifers and enrichment of novel symbionts in the deep terrestrial subsurface.</title>
        <authorList>
            <person name="Probst A.J."/>
            <person name="Ladd B."/>
            <person name="Jarett J.K."/>
            <person name="Geller-Mcgrath D.E."/>
            <person name="Sieber C.M.K."/>
            <person name="Emerson J.B."/>
            <person name="Anantharaman K."/>
            <person name="Thomas B.C."/>
            <person name="Malmstrom R."/>
            <person name="Stieglmeier M."/>
            <person name="Klingl A."/>
            <person name="Woyke T."/>
            <person name="Ryan C.M."/>
            <person name="Banfield J.F."/>
        </authorList>
    </citation>
    <scope>NUCLEOTIDE SEQUENCE [LARGE SCALE GENOMIC DNA]</scope>
</reference>
<evidence type="ECO:0000256" key="4">
    <source>
        <dbReference type="PIRSR" id="PIRSR001434-2"/>
    </source>
</evidence>
<dbReference type="Gene3D" id="3.90.1150.10">
    <property type="entry name" value="Aspartate Aminotransferase, domain 1"/>
    <property type="match status" value="1"/>
</dbReference>
<evidence type="ECO:0000256" key="5">
    <source>
        <dbReference type="RuleBase" id="RU362118"/>
    </source>
</evidence>
<name>A0A2M7BS23_9BACT</name>
<comment type="similarity">
    <text evidence="2 5">Belongs to the trans-sulfuration enzymes family.</text>
</comment>
<dbReference type="PANTHER" id="PTHR11808">
    <property type="entry name" value="TRANS-SULFURATION ENZYME FAMILY MEMBER"/>
    <property type="match status" value="1"/>
</dbReference>
<dbReference type="InterPro" id="IPR015421">
    <property type="entry name" value="PyrdxlP-dep_Trfase_major"/>
</dbReference>
<dbReference type="AlphaFoldDB" id="A0A2M7BS23"/>
<dbReference type="GO" id="GO:0019343">
    <property type="term" value="P:cysteine biosynthetic process via cystathionine"/>
    <property type="evidence" value="ECO:0007669"/>
    <property type="project" value="TreeGrafter"/>
</dbReference>
<gene>
    <name evidence="6" type="ORF">COS52_03500</name>
</gene>
<evidence type="ECO:0000313" key="6">
    <source>
        <dbReference type="EMBL" id="PIV08289.1"/>
    </source>
</evidence>
<dbReference type="GO" id="GO:0004123">
    <property type="term" value="F:cystathionine gamma-lyase activity"/>
    <property type="evidence" value="ECO:0007669"/>
    <property type="project" value="UniProtKB-ARBA"/>
</dbReference>
<organism evidence="6 7">
    <name type="scientific">Candidatus Roizmanbacteria bacterium CG03_land_8_20_14_0_80_39_12</name>
    <dbReference type="NCBI Taxonomy" id="1974847"/>
    <lineage>
        <taxon>Bacteria</taxon>
        <taxon>Candidatus Roizmaniibacteriota</taxon>
    </lineage>
</organism>
<evidence type="ECO:0000256" key="2">
    <source>
        <dbReference type="ARBA" id="ARBA00009077"/>
    </source>
</evidence>
<dbReference type="InterPro" id="IPR054542">
    <property type="entry name" value="Cys_met_metab_PP"/>
</dbReference>
<dbReference type="Proteomes" id="UP000230119">
    <property type="component" value="Unassembled WGS sequence"/>
</dbReference>
<dbReference type="Gene3D" id="3.40.640.10">
    <property type="entry name" value="Type I PLP-dependent aspartate aminotransferase-like (Major domain)"/>
    <property type="match status" value="1"/>
</dbReference>
<dbReference type="GO" id="GO:0005737">
    <property type="term" value="C:cytoplasm"/>
    <property type="evidence" value="ECO:0007669"/>
    <property type="project" value="TreeGrafter"/>
</dbReference>
<dbReference type="PROSITE" id="PS00868">
    <property type="entry name" value="CYS_MET_METAB_PP"/>
    <property type="match status" value="1"/>
</dbReference>
<dbReference type="InterPro" id="IPR000277">
    <property type="entry name" value="Cys/Met-Metab_PyrdxlP-dep_enz"/>
</dbReference>
<accession>A0A2M7BS23</accession>
<dbReference type="InterPro" id="IPR015422">
    <property type="entry name" value="PyrdxlP-dep_Trfase_small"/>
</dbReference>
<dbReference type="GO" id="GO:0019346">
    <property type="term" value="P:transsulfuration"/>
    <property type="evidence" value="ECO:0007669"/>
    <property type="project" value="InterPro"/>
</dbReference>